<keyword evidence="2" id="KW-1185">Reference proteome</keyword>
<dbReference type="KEGG" id="jeo:JMA_37150"/>
<reference evidence="1 2" key="1">
    <citation type="submission" date="2014-08" db="EMBL/GenBank/DDBJ databases">
        <title>Complete genome of a marine bacteria Jeotgalibacillus malaysiensis.</title>
        <authorList>
            <person name="Yaakop A.S."/>
            <person name="Chan K.-G."/>
            <person name="Goh K.M."/>
        </authorList>
    </citation>
    <scope>NUCLEOTIDE SEQUENCE [LARGE SCALE GENOMIC DNA]</scope>
    <source>
        <strain evidence="1 2">D5</strain>
        <plasmid evidence="2">Plasmid</plasmid>
    </source>
</reference>
<evidence type="ECO:0000313" key="1">
    <source>
        <dbReference type="EMBL" id="AJD93033.1"/>
    </source>
</evidence>
<dbReference type="EMBL" id="CP009417">
    <property type="protein sequence ID" value="AJD93033.1"/>
    <property type="molecule type" value="Genomic_DNA"/>
</dbReference>
<dbReference type="Proteomes" id="UP000031449">
    <property type="component" value="Plasmid unnamed"/>
</dbReference>
<protein>
    <submittedName>
        <fullName evidence="1">Uncharacterized protein</fullName>
    </submittedName>
</protein>
<geneLocation type="plasmid" evidence="2"/>
<accession>A0A0B5AWS3</accession>
<dbReference type="HOGENOM" id="CLU_107466_0_0_9"/>
<sequence>MKESELYEPVKQFLLDKGCSEVYGEVGIYDVLGIQGAVNIIVEMKTTLNFKVIDQALRAMHSAQYVYIAVPYRKGGLPRSVDMILRQNKIGLLYVREGVVTVEVPARFNHLATKKKGHLSLRKIIRPFQHELVGGVKSGESKTDYSNTIDIIRSYLRYSRRGRWTTIEDILENCETHYATPRPSVMATLREKWNEDWVESRKVGRKVEFRYKGDDKHA</sequence>
<name>A0A0B5AWS3_9BACL</name>
<keyword evidence="1" id="KW-0614">Plasmid</keyword>
<evidence type="ECO:0000313" key="2">
    <source>
        <dbReference type="Proteomes" id="UP000031449"/>
    </source>
</evidence>
<gene>
    <name evidence="1" type="ORF">JMA_37150</name>
</gene>
<organism evidence="1 2">
    <name type="scientific">Jeotgalibacillus malaysiensis</name>
    <dbReference type="NCBI Taxonomy" id="1508404"/>
    <lineage>
        <taxon>Bacteria</taxon>
        <taxon>Bacillati</taxon>
        <taxon>Bacillota</taxon>
        <taxon>Bacilli</taxon>
        <taxon>Bacillales</taxon>
        <taxon>Caryophanaceae</taxon>
        <taxon>Jeotgalibacillus</taxon>
    </lineage>
</organism>
<dbReference type="AlphaFoldDB" id="A0A0B5AWS3"/>
<dbReference type="BioCyc" id="JESP1508404:G14D9-12999-MONOMER"/>
<proteinExistence type="predicted"/>